<protein>
    <submittedName>
        <fullName evidence="2">Uncharacterized protein</fullName>
    </submittedName>
</protein>
<dbReference type="AlphaFoldDB" id="A0A813JZ34"/>
<dbReference type="EMBL" id="CAJNNW010026779">
    <property type="protein sequence ID" value="CAE8687675.1"/>
    <property type="molecule type" value="Genomic_DNA"/>
</dbReference>
<keyword evidence="1" id="KW-0175">Coiled coil</keyword>
<gene>
    <name evidence="2" type="ORF">PGLA2088_LOCUS25558</name>
</gene>
<organism evidence="2 3">
    <name type="scientific">Polarella glacialis</name>
    <name type="common">Dinoflagellate</name>
    <dbReference type="NCBI Taxonomy" id="89957"/>
    <lineage>
        <taxon>Eukaryota</taxon>
        <taxon>Sar</taxon>
        <taxon>Alveolata</taxon>
        <taxon>Dinophyceae</taxon>
        <taxon>Suessiales</taxon>
        <taxon>Suessiaceae</taxon>
        <taxon>Polarella</taxon>
    </lineage>
</organism>
<feature type="coiled-coil region" evidence="1">
    <location>
        <begin position="54"/>
        <end position="81"/>
    </location>
</feature>
<name>A0A813JZ34_POLGL</name>
<evidence type="ECO:0000313" key="3">
    <source>
        <dbReference type="Proteomes" id="UP000626109"/>
    </source>
</evidence>
<evidence type="ECO:0000313" key="2">
    <source>
        <dbReference type="EMBL" id="CAE8687675.1"/>
    </source>
</evidence>
<sequence>ELTSRCQEEKVAREQHFRASLTQTELLAQERQAAVEQRAKVSDELAQQRAAVLQQQSAERRRQAEARLEQMRRHVEDVQARCCQRVLAGKATADEKVLLVRERFAAKVQIAEQRADEAGASRDKARAAYEAVVARCKGAVDEAQRRGLEDIA</sequence>
<evidence type="ECO:0000256" key="1">
    <source>
        <dbReference type="SAM" id="Coils"/>
    </source>
</evidence>
<feature type="non-terminal residue" evidence="2">
    <location>
        <position position="1"/>
    </location>
</feature>
<comment type="caution">
    <text evidence="2">The sequence shown here is derived from an EMBL/GenBank/DDBJ whole genome shotgun (WGS) entry which is preliminary data.</text>
</comment>
<reference evidence="2" key="1">
    <citation type="submission" date="2021-02" db="EMBL/GenBank/DDBJ databases">
        <authorList>
            <person name="Dougan E. K."/>
            <person name="Rhodes N."/>
            <person name="Thang M."/>
            <person name="Chan C."/>
        </authorList>
    </citation>
    <scope>NUCLEOTIDE SEQUENCE</scope>
</reference>
<feature type="non-terminal residue" evidence="2">
    <location>
        <position position="152"/>
    </location>
</feature>
<dbReference type="Proteomes" id="UP000626109">
    <property type="component" value="Unassembled WGS sequence"/>
</dbReference>
<proteinExistence type="predicted"/>
<accession>A0A813JZ34</accession>